<dbReference type="EMBL" id="GIKN01003361">
    <property type="protein sequence ID" value="NIE45634.1"/>
    <property type="molecule type" value="Transcribed_RNA"/>
</dbReference>
<keyword evidence="1" id="KW-0732">Signal</keyword>
<organism evidence="2">
    <name type="scientific">Rhipicephalus microplus</name>
    <name type="common">Cattle tick</name>
    <name type="synonym">Boophilus microplus</name>
    <dbReference type="NCBI Taxonomy" id="6941"/>
    <lineage>
        <taxon>Eukaryota</taxon>
        <taxon>Metazoa</taxon>
        <taxon>Ecdysozoa</taxon>
        <taxon>Arthropoda</taxon>
        <taxon>Chelicerata</taxon>
        <taxon>Arachnida</taxon>
        <taxon>Acari</taxon>
        <taxon>Parasitiformes</taxon>
        <taxon>Ixodida</taxon>
        <taxon>Ixodoidea</taxon>
        <taxon>Ixodidae</taxon>
        <taxon>Rhipicephalinae</taxon>
        <taxon>Rhipicephalus</taxon>
        <taxon>Boophilus</taxon>
    </lineage>
</organism>
<dbReference type="VEuPathDB" id="VectorBase:LOC119165710"/>
<evidence type="ECO:0000313" key="2">
    <source>
        <dbReference type="EMBL" id="NIE45634.1"/>
    </source>
</evidence>
<proteinExistence type="predicted"/>
<dbReference type="AlphaFoldDB" id="A0A6G5A3U8"/>
<dbReference type="Gene3D" id="2.40.128.20">
    <property type="match status" value="1"/>
</dbReference>
<accession>A0A6G5A3U8</accession>
<evidence type="ECO:0000256" key="1">
    <source>
        <dbReference type="SAM" id="SignalP"/>
    </source>
</evidence>
<feature type="chain" id="PRO_5026095884" evidence="1">
    <location>
        <begin position="17"/>
        <end position="191"/>
    </location>
</feature>
<reference evidence="2" key="1">
    <citation type="submission" date="2020-03" db="EMBL/GenBank/DDBJ databases">
        <title>A transcriptome and proteome of the tick Rhipicephalus microplus shaped by the genetic composition of its hosts and developmental stage.</title>
        <authorList>
            <person name="Garcia G.R."/>
            <person name="Ribeiro J.M.C."/>
            <person name="Maruyama S.R."/>
            <person name="Gardinasse L.G."/>
            <person name="Nelson K."/>
            <person name="Ferreira B.R."/>
            <person name="Andrade T.G."/>
            <person name="Santos I.K.F.M."/>
        </authorList>
    </citation>
    <scope>NUCLEOTIDE SEQUENCE</scope>
    <source>
        <strain evidence="2">NSGR</strain>
        <tissue evidence="2">Salivary glands</tissue>
    </source>
</reference>
<feature type="signal peptide" evidence="1">
    <location>
        <begin position="1"/>
        <end position="16"/>
    </location>
</feature>
<sequence length="191" mass="22414">MFSGATFLCILVAVTAQSRRRDPNAYAEDYRNFPLQRLSAMTNQSKRIYVLMRDYNLSTPYDCLSAKKVNQYNDTEYEYELKARFNWTKFHSYNVSMTALTTGNHSEPNDAYYEEDIGAGKIDHKLMTMNYDRTCFVFAVNISSERFGCILAVTEDILDAEYRARTCKYVYRRYCGIRSIKLYKHNCRTEV</sequence>
<dbReference type="SUPFAM" id="SSF50814">
    <property type="entry name" value="Lipocalins"/>
    <property type="match status" value="1"/>
</dbReference>
<name>A0A6G5A3U8_RHIMP</name>
<dbReference type="InterPro" id="IPR012674">
    <property type="entry name" value="Calycin"/>
</dbReference>
<protein>
    <submittedName>
        <fullName evidence="2">Putative lipocalin</fullName>
    </submittedName>
</protein>